<feature type="compositionally biased region" description="Polar residues" evidence="1">
    <location>
        <begin position="374"/>
        <end position="385"/>
    </location>
</feature>
<dbReference type="OrthoDB" id="8955194at2759"/>
<evidence type="ECO:0000313" key="2">
    <source>
        <dbReference type="EMBL" id="KAG0722438.1"/>
    </source>
</evidence>
<feature type="compositionally biased region" description="Basic residues" evidence="1">
    <location>
        <begin position="210"/>
        <end position="221"/>
    </location>
</feature>
<proteinExistence type="predicted"/>
<sequence>MQSETRLVPLATRVRIRACPWPGLPPRRGGRGAGETPAGHTRGHRVPGETVAHHTSLPPTPSSRGDPGPRGGRPMPPPPPNAPPPGGPPPAEFTPPFRLTRYGHPQAAEGDAVYTSLGSVDPDRAERCRVRPTGGCRLSTRIPKGNVRLSPPSWALKTLARREGGQLNWVPSHVGGRGNEGAGVAVKRPPGPPRTITCLPLTAAQGAGRRAQHLRSPHKPRAGGQRGGAWDPQPPTTTHWTPSAKPPGQWGTTAACASGYCTREELQEGFGGKCAPCEMPPRRPLGHYLLSCPPTPPLGPGPGPPRPACGGGLFMGVRRAALMVRHPQRDVTLGVLQQRPPRSHHPPRPGDHDAGDSPSPRLHATLPTYGDLTQPAQVTTSQNSLICGEGKGSREEK</sequence>
<gene>
    <name evidence="2" type="ORF">GWK47_006017</name>
</gene>
<dbReference type="Proteomes" id="UP000770661">
    <property type="component" value="Unassembled WGS sequence"/>
</dbReference>
<feature type="region of interest" description="Disordered" evidence="1">
    <location>
        <begin position="210"/>
        <end position="249"/>
    </location>
</feature>
<organism evidence="2 3">
    <name type="scientific">Chionoecetes opilio</name>
    <name type="common">Atlantic snow crab</name>
    <name type="synonym">Cancer opilio</name>
    <dbReference type="NCBI Taxonomy" id="41210"/>
    <lineage>
        <taxon>Eukaryota</taxon>
        <taxon>Metazoa</taxon>
        <taxon>Ecdysozoa</taxon>
        <taxon>Arthropoda</taxon>
        <taxon>Crustacea</taxon>
        <taxon>Multicrustacea</taxon>
        <taxon>Malacostraca</taxon>
        <taxon>Eumalacostraca</taxon>
        <taxon>Eucarida</taxon>
        <taxon>Decapoda</taxon>
        <taxon>Pleocyemata</taxon>
        <taxon>Brachyura</taxon>
        <taxon>Eubrachyura</taxon>
        <taxon>Majoidea</taxon>
        <taxon>Majidae</taxon>
        <taxon>Chionoecetes</taxon>
    </lineage>
</organism>
<dbReference type="EMBL" id="JACEEZ010009503">
    <property type="protein sequence ID" value="KAG0722438.1"/>
    <property type="molecule type" value="Genomic_DNA"/>
</dbReference>
<name>A0A8J4Y6M3_CHIOP</name>
<evidence type="ECO:0000256" key="1">
    <source>
        <dbReference type="SAM" id="MobiDB-lite"/>
    </source>
</evidence>
<accession>A0A8J4Y6M3</accession>
<protein>
    <submittedName>
        <fullName evidence="2">Uncharacterized protein</fullName>
    </submittedName>
</protein>
<feature type="compositionally biased region" description="Pro residues" evidence="1">
    <location>
        <begin position="74"/>
        <end position="93"/>
    </location>
</feature>
<reference evidence="2" key="1">
    <citation type="submission" date="2020-07" db="EMBL/GenBank/DDBJ databases">
        <title>The High-quality genome of the commercially important snow crab, Chionoecetes opilio.</title>
        <authorList>
            <person name="Jeong J.-H."/>
            <person name="Ryu S."/>
        </authorList>
    </citation>
    <scope>NUCLEOTIDE SEQUENCE</scope>
    <source>
        <strain evidence="2">MADBK_172401_WGS</strain>
        <tissue evidence="2">Digestive gland</tissue>
    </source>
</reference>
<evidence type="ECO:0000313" key="3">
    <source>
        <dbReference type="Proteomes" id="UP000770661"/>
    </source>
</evidence>
<comment type="caution">
    <text evidence="2">The sequence shown here is derived from an EMBL/GenBank/DDBJ whole genome shotgun (WGS) entry which is preliminary data.</text>
</comment>
<keyword evidence="3" id="KW-1185">Reference proteome</keyword>
<feature type="region of interest" description="Disordered" evidence="1">
    <location>
        <begin position="332"/>
        <end position="397"/>
    </location>
</feature>
<dbReference type="AlphaFoldDB" id="A0A8J4Y6M3"/>
<feature type="region of interest" description="Disordered" evidence="1">
    <location>
        <begin position="19"/>
        <end position="102"/>
    </location>
</feature>